<evidence type="ECO:0000313" key="12">
    <source>
        <dbReference type="Proteomes" id="UP000287033"/>
    </source>
</evidence>
<dbReference type="EMBL" id="BEZZ01000084">
    <property type="protein sequence ID" value="GCC25383.1"/>
    <property type="molecule type" value="Genomic_DNA"/>
</dbReference>
<dbReference type="PANTHER" id="PTHR46487:SF1">
    <property type="entry name" value="DNA REPAIR PROTEIN XRCC3"/>
    <property type="match status" value="1"/>
</dbReference>
<dbReference type="InterPro" id="IPR027417">
    <property type="entry name" value="P-loop_NTPase"/>
</dbReference>
<dbReference type="InterPro" id="IPR058766">
    <property type="entry name" value="HHH_XRCC3_RAD51B"/>
</dbReference>
<dbReference type="GO" id="GO:0000400">
    <property type="term" value="F:four-way junction DNA binding"/>
    <property type="evidence" value="ECO:0007669"/>
    <property type="project" value="TreeGrafter"/>
</dbReference>
<keyword evidence="3" id="KW-0547">Nucleotide-binding</keyword>
<dbReference type="PANTHER" id="PTHR46487">
    <property type="entry name" value="DNA REPAIR PROTEIN XRCC3"/>
    <property type="match status" value="1"/>
</dbReference>
<organism evidence="11 12">
    <name type="scientific">Chiloscyllium punctatum</name>
    <name type="common">Brownbanded bambooshark</name>
    <name type="synonym">Hemiscyllium punctatum</name>
    <dbReference type="NCBI Taxonomy" id="137246"/>
    <lineage>
        <taxon>Eukaryota</taxon>
        <taxon>Metazoa</taxon>
        <taxon>Chordata</taxon>
        <taxon>Craniata</taxon>
        <taxon>Vertebrata</taxon>
        <taxon>Chondrichthyes</taxon>
        <taxon>Elasmobranchii</taxon>
        <taxon>Galeomorphii</taxon>
        <taxon>Galeoidea</taxon>
        <taxon>Orectolobiformes</taxon>
        <taxon>Hemiscylliidae</taxon>
        <taxon>Chiloscyllium</taxon>
    </lineage>
</organism>
<comment type="similarity">
    <text evidence="2">Belongs to the RecA family. RAD51 subfamily.</text>
</comment>
<keyword evidence="7" id="KW-0233">DNA recombination</keyword>
<dbReference type="InterPro" id="IPR013632">
    <property type="entry name" value="Rad51_C"/>
</dbReference>
<evidence type="ECO:0000256" key="1">
    <source>
        <dbReference type="ARBA" id="ARBA00004123"/>
    </source>
</evidence>
<dbReference type="PROSITE" id="PS50162">
    <property type="entry name" value="RECA_2"/>
    <property type="match status" value="1"/>
</dbReference>
<dbReference type="OrthoDB" id="1861185at2759"/>
<evidence type="ECO:0000256" key="6">
    <source>
        <dbReference type="ARBA" id="ARBA00023125"/>
    </source>
</evidence>
<dbReference type="Gene3D" id="3.40.50.300">
    <property type="entry name" value="P-loop containing nucleotide triphosphate hydrolases"/>
    <property type="match status" value="1"/>
</dbReference>
<keyword evidence="4" id="KW-0227">DNA damage</keyword>
<dbReference type="SUPFAM" id="SSF52540">
    <property type="entry name" value="P-loop containing nucleoside triphosphate hydrolases"/>
    <property type="match status" value="1"/>
</dbReference>
<dbReference type="GO" id="GO:0045003">
    <property type="term" value="P:double-strand break repair via synthesis-dependent strand annealing"/>
    <property type="evidence" value="ECO:0007669"/>
    <property type="project" value="TreeGrafter"/>
</dbReference>
<dbReference type="InterPro" id="IPR016467">
    <property type="entry name" value="DNA_recomb/repair_RecA-like"/>
</dbReference>
<name>A0A401S4Q5_CHIPU</name>
<evidence type="ECO:0000259" key="10">
    <source>
        <dbReference type="PROSITE" id="PS50162"/>
    </source>
</evidence>
<dbReference type="Pfam" id="PF08423">
    <property type="entry name" value="Rad51"/>
    <property type="match status" value="1"/>
</dbReference>
<evidence type="ECO:0000256" key="8">
    <source>
        <dbReference type="ARBA" id="ARBA00023204"/>
    </source>
</evidence>
<dbReference type="GO" id="GO:0071140">
    <property type="term" value="P:resolution of mitotic recombination intermediates"/>
    <property type="evidence" value="ECO:0007669"/>
    <property type="project" value="TreeGrafter"/>
</dbReference>
<dbReference type="OMA" id="WANQVTV"/>
<keyword evidence="6" id="KW-0238">DNA-binding</keyword>
<dbReference type="GO" id="GO:0140664">
    <property type="term" value="F:ATP-dependent DNA damage sensor activity"/>
    <property type="evidence" value="ECO:0007669"/>
    <property type="project" value="InterPro"/>
</dbReference>
<gene>
    <name evidence="11" type="ORF">chiPu_0003793</name>
</gene>
<feature type="domain" description="RecA family profile 1" evidence="10">
    <location>
        <begin position="78"/>
        <end position="259"/>
    </location>
</feature>
<evidence type="ECO:0000256" key="7">
    <source>
        <dbReference type="ARBA" id="ARBA00023172"/>
    </source>
</evidence>
<reference evidence="11 12" key="1">
    <citation type="journal article" date="2018" name="Nat. Ecol. Evol.">
        <title>Shark genomes provide insights into elasmobranch evolution and the origin of vertebrates.</title>
        <authorList>
            <person name="Hara Y"/>
            <person name="Yamaguchi K"/>
            <person name="Onimaru K"/>
            <person name="Kadota M"/>
            <person name="Koyanagi M"/>
            <person name="Keeley SD"/>
            <person name="Tatsumi K"/>
            <person name="Tanaka K"/>
            <person name="Motone F"/>
            <person name="Kageyama Y"/>
            <person name="Nozu R"/>
            <person name="Adachi N"/>
            <person name="Nishimura O"/>
            <person name="Nakagawa R"/>
            <person name="Tanegashima C"/>
            <person name="Kiyatake I"/>
            <person name="Matsumoto R"/>
            <person name="Murakumo K"/>
            <person name="Nishida K"/>
            <person name="Terakita A"/>
            <person name="Kuratani S"/>
            <person name="Sato K"/>
            <person name="Hyodo S Kuraku.S."/>
        </authorList>
    </citation>
    <scope>NUCLEOTIDE SEQUENCE [LARGE SCALE GENOMIC DNA]</scope>
</reference>
<comment type="subcellular location">
    <subcellularLocation>
        <location evidence="1">Nucleus</location>
    </subcellularLocation>
</comment>
<evidence type="ECO:0000256" key="4">
    <source>
        <dbReference type="ARBA" id="ARBA00022763"/>
    </source>
</evidence>
<dbReference type="InterPro" id="IPR020588">
    <property type="entry name" value="RecA_ATP-bd"/>
</dbReference>
<evidence type="ECO:0000256" key="2">
    <source>
        <dbReference type="ARBA" id="ARBA00007095"/>
    </source>
</evidence>
<dbReference type="GO" id="GO:0090656">
    <property type="term" value="P:t-circle formation"/>
    <property type="evidence" value="ECO:0007669"/>
    <property type="project" value="TreeGrafter"/>
</dbReference>
<dbReference type="STRING" id="137246.A0A401S4Q5"/>
<keyword evidence="5" id="KW-0067">ATP-binding</keyword>
<keyword evidence="8" id="KW-0234">DNA repair</keyword>
<sequence length="356" mass="39149">MDWSHLDLNPKVVAAVRRANIQTMKEILCLSGPDLQRLTKLSSSDVQYLHKTVAATIKSDPVVTALQIYNGECPFPTQKRKLSMGCPVVDSLLGGGIPLMGITEIVGESSAGKTQICMQLSLSVQFPCSYGGQDAGAVYICTEDTFPNKRLQELIAFQSMLRTDVPPDVVNNIKFGNNIFIEHVADVESLNHCISKRLPILLSRGLIRLVVIDSIAALFRCEFGVSDSIAKAKYLQKIGAMLHHLSHQFSSPVICINQIADVVNDSHLAQGNFGLLDKKVLPALGVTWSNQLLMRLMVSRTQLCVEGTFPDNKDCILNSGTVLRRMEIIFAPHLPQSFCNYIICKEGVRGIRKVGL</sequence>
<evidence type="ECO:0000256" key="5">
    <source>
        <dbReference type="ARBA" id="ARBA00022840"/>
    </source>
</evidence>
<keyword evidence="9" id="KW-0539">Nucleus</keyword>
<dbReference type="PIRSF" id="PIRSF005856">
    <property type="entry name" value="Rad51"/>
    <property type="match status" value="1"/>
</dbReference>
<dbReference type="GO" id="GO:0000722">
    <property type="term" value="P:telomere maintenance via recombination"/>
    <property type="evidence" value="ECO:0007669"/>
    <property type="project" value="TreeGrafter"/>
</dbReference>
<evidence type="ECO:0000256" key="9">
    <source>
        <dbReference type="ARBA" id="ARBA00023242"/>
    </source>
</evidence>
<evidence type="ECO:0000313" key="11">
    <source>
        <dbReference type="EMBL" id="GCC25383.1"/>
    </source>
</evidence>
<evidence type="ECO:0000256" key="3">
    <source>
        <dbReference type="ARBA" id="ARBA00022741"/>
    </source>
</evidence>
<dbReference type="InterPro" id="IPR047348">
    <property type="entry name" value="XRCC3-like_C"/>
</dbReference>
<dbReference type="GO" id="GO:0033065">
    <property type="term" value="C:Rad51C-XRCC3 complex"/>
    <property type="evidence" value="ECO:0007669"/>
    <property type="project" value="TreeGrafter"/>
</dbReference>
<keyword evidence="12" id="KW-1185">Reference proteome</keyword>
<proteinExistence type="inferred from homology"/>
<accession>A0A401S4Q5</accession>
<dbReference type="GO" id="GO:0005657">
    <property type="term" value="C:replication fork"/>
    <property type="evidence" value="ECO:0007669"/>
    <property type="project" value="TreeGrafter"/>
</dbReference>
<protein>
    <recommendedName>
        <fullName evidence="10">RecA family profile 1 domain-containing protein</fullName>
    </recommendedName>
</protein>
<comment type="caution">
    <text evidence="11">The sequence shown here is derived from an EMBL/GenBank/DDBJ whole genome shotgun (WGS) entry which is preliminary data.</text>
</comment>
<dbReference type="Pfam" id="PF26169">
    <property type="entry name" value="HHH_XRCC3_RpoA"/>
    <property type="match status" value="1"/>
</dbReference>
<dbReference type="CDD" id="cd19491">
    <property type="entry name" value="XRCC3"/>
    <property type="match status" value="1"/>
</dbReference>
<dbReference type="GO" id="GO:0005524">
    <property type="term" value="F:ATP binding"/>
    <property type="evidence" value="ECO:0007669"/>
    <property type="project" value="UniProtKB-KW"/>
</dbReference>
<dbReference type="AlphaFoldDB" id="A0A401S4Q5"/>
<dbReference type="Proteomes" id="UP000287033">
    <property type="component" value="Unassembled WGS sequence"/>
</dbReference>